<feature type="region of interest" description="Disordered" evidence="1">
    <location>
        <begin position="95"/>
        <end position="137"/>
    </location>
</feature>
<feature type="domain" description="DUF6818" evidence="2">
    <location>
        <begin position="29"/>
        <end position="107"/>
    </location>
</feature>
<evidence type="ECO:0000313" key="4">
    <source>
        <dbReference type="Proteomes" id="UP000469452"/>
    </source>
</evidence>
<name>A0A6A5AHN1_APHAT</name>
<feature type="region of interest" description="Disordered" evidence="1">
    <location>
        <begin position="45"/>
        <end position="81"/>
    </location>
</feature>
<sequence>MSKASKGRGKSWCAASVDLLLDHVQEILPLGKNGWAKVELDYSKTGSAYPQRDGESLKRKYQQLRNNPKPTGNPECPSDVRRAKQIARDIDTKADVLPLGDECEEDDDEAPCTPTPFTPTKDDENSDELGKPNRTGLARSELVDLGASLKRARACDSTGQLSYVAKKRLSIDKFIENAAAADTKATTDFMSMMAAMDERAAIREELRLEREETWRREQLTREFKADTERRDRDERREQFQLMLMSKLFDKK</sequence>
<feature type="compositionally biased region" description="Acidic residues" evidence="1">
    <location>
        <begin position="101"/>
        <end position="110"/>
    </location>
</feature>
<accession>A0A6A5AHN1</accession>
<feature type="compositionally biased region" description="Basic and acidic residues" evidence="1">
    <location>
        <begin position="120"/>
        <end position="131"/>
    </location>
</feature>
<dbReference type="PANTHER" id="PTHR34409">
    <property type="entry name" value="SET DOMAIN-CONTAINING PROTEIN"/>
    <property type="match status" value="1"/>
</dbReference>
<evidence type="ECO:0000259" key="2">
    <source>
        <dbReference type="Pfam" id="PF20681"/>
    </source>
</evidence>
<protein>
    <recommendedName>
        <fullName evidence="2">DUF6818 domain-containing protein</fullName>
    </recommendedName>
</protein>
<reference evidence="3 4" key="1">
    <citation type="submission" date="2019-06" db="EMBL/GenBank/DDBJ databases">
        <title>Genomics analysis of Aphanomyces spp. identifies a new class of oomycete effector associated with host adaptation.</title>
        <authorList>
            <person name="Gaulin E."/>
        </authorList>
    </citation>
    <scope>NUCLEOTIDE SEQUENCE [LARGE SCALE GENOMIC DNA]</scope>
    <source>
        <strain evidence="3 4">E</strain>
    </source>
</reference>
<organism evidence="3 4">
    <name type="scientific">Aphanomyces astaci</name>
    <name type="common">Crayfish plague agent</name>
    <dbReference type="NCBI Taxonomy" id="112090"/>
    <lineage>
        <taxon>Eukaryota</taxon>
        <taxon>Sar</taxon>
        <taxon>Stramenopiles</taxon>
        <taxon>Oomycota</taxon>
        <taxon>Saprolegniomycetes</taxon>
        <taxon>Saprolegniales</taxon>
        <taxon>Verrucalvaceae</taxon>
        <taxon>Aphanomyces</taxon>
    </lineage>
</organism>
<dbReference type="VEuPathDB" id="FungiDB:H257_04662"/>
<proteinExistence type="predicted"/>
<dbReference type="EMBL" id="VJMI01011976">
    <property type="protein sequence ID" value="KAF0751315.1"/>
    <property type="molecule type" value="Genomic_DNA"/>
</dbReference>
<dbReference type="PANTHER" id="PTHR34409:SF1">
    <property type="entry name" value="MYB-LIKE DOMAIN-CONTAINING PROTEIN"/>
    <property type="match status" value="1"/>
</dbReference>
<dbReference type="InterPro" id="IPR049203">
    <property type="entry name" value="DUF6818"/>
</dbReference>
<comment type="caution">
    <text evidence="3">The sequence shown here is derived from an EMBL/GenBank/DDBJ whole genome shotgun (WGS) entry which is preliminary data.</text>
</comment>
<dbReference type="Proteomes" id="UP000469452">
    <property type="component" value="Unassembled WGS sequence"/>
</dbReference>
<evidence type="ECO:0000256" key="1">
    <source>
        <dbReference type="SAM" id="MobiDB-lite"/>
    </source>
</evidence>
<gene>
    <name evidence="3" type="ORF">AaE_006426</name>
</gene>
<evidence type="ECO:0000313" key="3">
    <source>
        <dbReference type="EMBL" id="KAF0751315.1"/>
    </source>
</evidence>
<dbReference type="AlphaFoldDB" id="A0A6A5AHN1"/>
<dbReference type="Pfam" id="PF20681">
    <property type="entry name" value="DUF6818"/>
    <property type="match status" value="1"/>
</dbReference>